<keyword evidence="3" id="KW-1185">Reference proteome</keyword>
<keyword evidence="1" id="KW-0732">Signal</keyword>
<feature type="signal peptide" evidence="1">
    <location>
        <begin position="1"/>
        <end position="19"/>
    </location>
</feature>
<dbReference type="Proteomes" id="UP001390339">
    <property type="component" value="Unassembled WGS sequence"/>
</dbReference>
<comment type="caution">
    <text evidence="2">The sequence shown here is derived from an EMBL/GenBank/DDBJ whole genome shotgun (WGS) entry which is preliminary data.</text>
</comment>
<feature type="chain" id="PRO_5045044784" evidence="1">
    <location>
        <begin position="20"/>
        <end position="95"/>
    </location>
</feature>
<name>A0ABR2I0K1_9PEZI</name>
<evidence type="ECO:0000313" key="3">
    <source>
        <dbReference type="Proteomes" id="UP001390339"/>
    </source>
</evidence>
<proteinExistence type="predicted"/>
<reference evidence="2 3" key="1">
    <citation type="journal article" date="2024" name="IMA Fungus">
        <title>Apiospora arundinis, a panoply of carbohydrate-active enzymes and secondary metabolites.</title>
        <authorList>
            <person name="Sorensen T."/>
            <person name="Petersen C."/>
            <person name="Muurmann A.T."/>
            <person name="Christiansen J.V."/>
            <person name="Brundto M.L."/>
            <person name="Overgaard C.K."/>
            <person name="Boysen A.T."/>
            <person name="Wollenberg R.D."/>
            <person name="Larsen T.O."/>
            <person name="Sorensen J.L."/>
            <person name="Nielsen K.L."/>
            <person name="Sondergaard T.E."/>
        </authorList>
    </citation>
    <scope>NUCLEOTIDE SEQUENCE [LARGE SCALE GENOMIC DNA]</scope>
    <source>
        <strain evidence="2 3">AAU 773</strain>
    </source>
</reference>
<sequence>MKFNCLASIALLAAVGAEARNCKAGLNYCGSTLLSIGDYRGQIQQAMVAAGHDPNTYPNEYLFSCVGGSEGLISVLNNCDRGCQDNGKDKSDTCK</sequence>
<dbReference type="EMBL" id="JAPCWZ010000007">
    <property type="protein sequence ID" value="KAK8855864.1"/>
    <property type="molecule type" value="Genomic_DNA"/>
</dbReference>
<organism evidence="2 3">
    <name type="scientific">Apiospora arundinis</name>
    <dbReference type="NCBI Taxonomy" id="335852"/>
    <lineage>
        <taxon>Eukaryota</taxon>
        <taxon>Fungi</taxon>
        <taxon>Dikarya</taxon>
        <taxon>Ascomycota</taxon>
        <taxon>Pezizomycotina</taxon>
        <taxon>Sordariomycetes</taxon>
        <taxon>Xylariomycetidae</taxon>
        <taxon>Amphisphaeriales</taxon>
        <taxon>Apiosporaceae</taxon>
        <taxon>Apiospora</taxon>
    </lineage>
</organism>
<accession>A0ABR2I0K1</accession>
<evidence type="ECO:0000313" key="2">
    <source>
        <dbReference type="EMBL" id="KAK8855864.1"/>
    </source>
</evidence>
<gene>
    <name evidence="2" type="ORF">PGQ11_011776</name>
</gene>
<evidence type="ECO:0000256" key="1">
    <source>
        <dbReference type="SAM" id="SignalP"/>
    </source>
</evidence>
<protein>
    <submittedName>
        <fullName evidence="2">Maltose permease</fullName>
    </submittedName>
</protein>